<comment type="caution">
    <text evidence="2">The sequence shown here is derived from an EMBL/GenBank/DDBJ whole genome shotgun (WGS) entry which is preliminary data.</text>
</comment>
<dbReference type="Proteomes" id="UP000807353">
    <property type="component" value="Unassembled WGS sequence"/>
</dbReference>
<dbReference type="CDD" id="cd18186">
    <property type="entry name" value="BTB_POZ_ZBTB_KLHL-like"/>
    <property type="match status" value="1"/>
</dbReference>
<evidence type="ECO:0000259" key="1">
    <source>
        <dbReference type="PROSITE" id="PS50097"/>
    </source>
</evidence>
<name>A0A9P5YCG3_9AGAR</name>
<dbReference type="SMART" id="SM00225">
    <property type="entry name" value="BTB"/>
    <property type="match status" value="1"/>
</dbReference>
<proteinExistence type="predicted"/>
<sequence>MALNETTSPSSIASSPFNDIEADIILQSSDHVEFHVLKVFLSYASPFFKKMFTLPHAQDEQKVKDGKPVVQVTEESVTIELLLRYCYPRWEDENEAPHLETLISVLQASIKYDMAGVEKRVRAALISSRFTDDDPVRLYALTLRHGLEAETRVAAKETLRLPILGREYIPELELISAGAYHRLQEYHVKCAELASGVAKSLEWVMVENYVWFECTECRGNLGNVTISGNRRKWITSKWWLDYMNQAAAKLAAMPSGSSVMSPDLIDETLGRASLCSCCRGRAFREMRPFSERFAVEVDRVTAAVELEIIFPFS</sequence>
<dbReference type="PROSITE" id="PS50097">
    <property type="entry name" value="BTB"/>
    <property type="match status" value="1"/>
</dbReference>
<dbReference type="InterPro" id="IPR000210">
    <property type="entry name" value="BTB/POZ_dom"/>
</dbReference>
<dbReference type="AlphaFoldDB" id="A0A9P5YCG3"/>
<dbReference type="InterPro" id="IPR011333">
    <property type="entry name" value="SKP1/BTB/POZ_sf"/>
</dbReference>
<gene>
    <name evidence="2" type="ORF">BDZ94DRAFT_1234104</name>
</gene>
<dbReference type="Gene3D" id="3.30.710.10">
    <property type="entry name" value="Potassium Channel Kv1.1, Chain A"/>
    <property type="match status" value="1"/>
</dbReference>
<feature type="domain" description="BTB" evidence="1">
    <location>
        <begin position="22"/>
        <end position="87"/>
    </location>
</feature>
<evidence type="ECO:0000313" key="3">
    <source>
        <dbReference type="Proteomes" id="UP000807353"/>
    </source>
</evidence>
<keyword evidence="3" id="KW-1185">Reference proteome</keyword>
<organism evidence="2 3">
    <name type="scientific">Collybia nuda</name>
    <dbReference type="NCBI Taxonomy" id="64659"/>
    <lineage>
        <taxon>Eukaryota</taxon>
        <taxon>Fungi</taxon>
        <taxon>Dikarya</taxon>
        <taxon>Basidiomycota</taxon>
        <taxon>Agaricomycotina</taxon>
        <taxon>Agaricomycetes</taxon>
        <taxon>Agaricomycetidae</taxon>
        <taxon>Agaricales</taxon>
        <taxon>Tricholomatineae</taxon>
        <taxon>Clitocybaceae</taxon>
        <taxon>Collybia</taxon>
    </lineage>
</organism>
<protein>
    <recommendedName>
        <fullName evidence="1">BTB domain-containing protein</fullName>
    </recommendedName>
</protein>
<evidence type="ECO:0000313" key="2">
    <source>
        <dbReference type="EMBL" id="KAF9466140.1"/>
    </source>
</evidence>
<dbReference type="EMBL" id="MU150243">
    <property type="protein sequence ID" value="KAF9466140.1"/>
    <property type="molecule type" value="Genomic_DNA"/>
</dbReference>
<dbReference type="SUPFAM" id="SSF54695">
    <property type="entry name" value="POZ domain"/>
    <property type="match status" value="1"/>
</dbReference>
<dbReference type="OrthoDB" id="3357985at2759"/>
<reference evidence="2" key="1">
    <citation type="submission" date="2020-11" db="EMBL/GenBank/DDBJ databases">
        <authorList>
            <consortium name="DOE Joint Genome Institute"/>
            <person name="Ahrendt S."/>
            <person name="Riley R."/>
            <person name="Andreopoulos W."/>
            <person name="Labutti K."/>
            <person name="Pangilinan J."/>
            <person name="Ruiz-Duenas F.J."/>
            <person name="Barrasa J.M."/>
            <person name="Sanchez-Garcia M."/>
            <person name="Camarero S."/>
            <person name="Miyauchi S."/>
            <person name="Serrano A."/>
            <person name="Linde D."/>
            <person name="Babiker R."/>
            <person name="Drula E."/>
            <person name="Ayuso-Fernandez I."/>
            <person name="Pacheco R."/>
            <person name="Padilla G."/>
            <person name="Ferreira P."/>
            <person name="Barriuso J."/>
            <person name="Kellner H."/>
            <person name="Castanera R."/>
            <person name="Alfaro M."/>
            <person name="Ramirez L."/>
            <person name="Pisabarro A.G."/>
            <person name="Kuo A."/>
            <person name="Tritt A."/>
            <person name="Lipzen A."/>
            <person name="He G."/>
            <person name="Yan M."/>
            <person name="Ng V."/>
            <person name="Cullen D."/>
            <person name="Martin F."/>
            <person name="Rosso M.-N."/>
            <person name="Henrissat B."/>
            <person name="Hibbett D."/>
            <person name="Martinez A.T."/>
            <person name="Grigoriev I.V."/>
        </authorList>
    </citation>
    <scope>NUCLEOTIDE SEQUENCE</scope>
    <source>
        <strain evidence="2">CBS 247.69</strain>
    </source>
</reference>
<accession>A0A9P5YCG3</accession>
<dbReference type="Pfam" id="PF00651">
    <property type="entry name" value="BTB"/>
    <property type="match status" value="1"/>
</dbReference>